<dbReference type="PANTHER" id="PTHR11972">
    <property type="entry name" value="NADPH OXIDASE"/>
    <property type="match status" value="1"/>
</dbReference>
<evidence type="ECO:0000313" key="3">
    <source>
        <dbReference type="EMBL" id="JAT18663.1"/>
    </source>
</evidence>
<gene>
    <name evidence="3" type="ORF">g.4257</name>
</gene>
<dbReference type="InterPro" id="IPR017927">
    <property type="entry name" value="FAD-bd_FR_type"/>
</dbReference>
<feature type="domain" description="FAD-binding FR-type" evidence="2">
    <location>
        <begin position="75"/>
        <end position="159"/>
    </location>
</feature>
<dbReference type="PROSITE" id="PS51384">
    <property type="entry name" value="FAD_FR"/>
    <property type="match status" value="1"/>
</dbReference>
<evidence type="ECO:0000259" key="2">
    <source>
        <dbReference type="PROSITE" id="PS51384"/>
    </source>
</evidence>
<reference evidence="3" key="1">
    <citation type="submission" date="2015-11" db="EMBL/GenBank/DDBJ databases">
        <title>De novo transcriptome assembly of four potential Pierce s Disease insect vectors from Arizona vineyards.</title>
        <authorList>
            <person name="Tassone E.E."/>
        </authorList>
    </citation>
    <scope>NUCLEOTIDE SEQUENCE</scope>
</reference>
<dbReference type="SUPFAM" id="SSF63380">
    <property type="entry name" value="Riboflavin synthase domain-like"/>
    <property type="match status" value="1"/>
</dbReference>
<dbReference type="GO" id="GO:0043020">
    <property type="term" value="C:NADPH oxidase complex"/>
    <property type="evidence" value="ECO:0007669"/>
    <property type="project" value="TreeGrafter"/>
</dbReference>
<proteinExistence type="predicted"/>
<dbReference type="Gene3D" id="2.40.30.10">
    <property type="entry name" value="Translation factors"/>
    <property type="match status" value="1"/>
</dbReference>
<feature type="non-terminal residue" evidence="3">
    <location>
        <position position="1"/>
    </location>
</feature>
<accession>A0A1B6L4K7</accession>
<dbReference type="GO" id="GO:0042554">
    <property type="term" value="P:superoxide anion generation"/>
    <property type="evidence" value="ECO:0007669"/>
    <property type="project" value="TreeGrafter"/>
</dbReference>
<feature type="non-terminal residue" evidence="3">
    <location>
        <position position="159"/>
    </location>
</feature>
<dbReference type="EMBL" id="GEBQ01021314">
    <property type="protein sequence ID" value="JAT18663.1"/>
    <property type="molecule type" value="Transcribed_RNA"/>
</dbReference>
<dbReference type="GO" id="GO:0016175">
    <property type="term" value="F:superoxide-generating NAD(P)H oxidase activity"/>
    <property type="evidence" value="ECO:0007669"/>
    <property type="project" value="TreeGrafter"/>
</dbReference>
<dbReference type="GO" id="GO:0006952">
    <property type="term" value="P:defense response"/>
    <property type="evidence" value="ECO:0007669"/>
    <property type="project" value="TreeGrafter"/>
</dbReference>
<dbReference type="InterPro" id="IPR017938">
    <property type="entry name" value="Riboflavin_synthase-like_b-brl"/>
</dbReference>
<evidence type="ECO:0000256" key="1">
    <source>
        <dbReference type="ARBA" id="ARBA00023002"/>
    </source>
</evidence>
<organism evidence="3">
    <name type="scientific">Graphocephala atropunctata</name>
    <dbReference type="NCBI Taxonomy" id="36148"/>
    <lineage>
        <taxon>Eukaryota</taxon>
        <taxon>Metazoa</taxon>
        <taxon>Ecdysozoa</taxon>
        <taxon>Arthropoda</taxon>
        <taxon>Hexapoda</taxon>
        <taxon>Insecta</taxon>
        <taxon>Pterygota</taxon>
        <taxon>Neoptera</taxon>
        <taxon>Paraneoptera</taxon>
        <taxon>Hemiptera</taxon>
        <taxon>Auchenorrhyncha</taxon>
        <taxon>Membracoidea</taxon>
        <taxon>Cicadellidae</taxon>
        <taxon>Cicadellinae</taxon>
        <taxon>Cicadellini</taxon>
        <taxon>Graphocephala</taxon>
    </lineage>
</organism>
<dbReference type="InterPro" id="IPR013112">
    <property type="entry name" value="FAD-bd_8"/>
</dbReference>
<name>A0A1B6L4K7_9HEMI</name>
<dbReference type="PANTHER" id="PTHR11972:SF153">
    <property type="entry name" value="SUPEROXIDE-GENERATING NADPH OXIDASE HEAVY CHAIN SUBUNIT A"/>
    <property type="match status" value="1"/>
</dbReference>
<dbReference type="AlphaFoldDB" id="A0A1B6L4K7"/>
<protein>
    <recommendedName>
        <fullName evidence="2">FAD-binding FR-type domain-containing protein</fullName>
    </recommendedName>
</protein>
<keyword evidence="1" id="KW-0560">Oxidoreductase</keyword>
<sequence length="159" mass="17861">RIITLLILHPLSGVLKEQSNYPVHIPNCANVSTSLQEEACYTKPTFTHMECQGWLWVVAALVVFTTDFIVRLCRRNNSVFLVSRVADLPGAVTQFTLTTKQSLVLKPGQYVLLQCPKLSSLEWHPFTVTSVTSSSSHTSITVLIRRRGDWTRAVSRVFS</sequence>
<dbReference type="Pfam" id="PF08022">
    <property type="entry name" value="FAD_binding_8"/>
    <property type="match status" value="1"/>
</dbReference>
<dbReference type="InterPro" id="IPR050369">
    <property type="entry name" value="RBOH/FRE"/>
</dbReference>